<evidence type="ECO:0000313" key="1">
    <source>
        <dbReference type="EMBL" id="EFS96980.1"/>
    </source>
</evidence>
<organism evidence="1 2">
    <name type="scientific">Capnocytophaga ochracea F0287</name>
    <dbReference type="NCBI Taxonomy" id="873517"/>
    <lineage>
        <taxon>Bacteria</taxon>
        <taxon>Pseudomonadati</taxon>
        <taxon>Bacteroidota</taxon>
        <taxon>Flavobacteriia</taxon>
        <taxon>Flavobacteriales</taxon>
        <taxon>Flavobacteriaceae</taxon>
        <taxon>Capnocytophaga</taxon>
    </lineage>
</organism>
<comment type="caution">
    <text evidence="1">The sequence shown here is derived from an EMBL/GenBank/DDBJ whole genome shotgun (WGS) entry which is preliminary data.</text>
</comment>
<dbReference type="Proteomes" id="UP000005391">
    <property type="component" value="Unassembled WGS sequence"/>
</dbReference>
<dbReference type="EMBL" id="AEOH01000043">
    <property type="protein sequence ID" value="EFS96980.1"/>
    <property type="molecule type" value="Genomic_DNA"/>
</dbReference>
<protein>
    <submittedName>
        <fullName evidence="1">Uncharacterized protein</fullName>
    </submittedName>
</protein>
<accession>E4MU24</accession>
<sequence>MGSFLFERFLRSSEVRGRNTATVARQARKKLANREALRGSEDIENIQKRGGRVFGEKRA</sequence>
<dbReference type="HOGENOM" id="CLU_2951774_0_0_10"/>
<evidence type="ECO:0000313" key="2">
    <source>
        <dbReference type="Proteomes" id="UP000005391"/>
    </source>
</evidence>
<gene>
    <name evidence="1" type="ORF">HMPREF1977_1896</name>
</gene>
<reference evidence="1 2" key="1">
    <citation type="submission" date="2010-10" db="EMBL/GenBank/DDBJ databases">
        <authorList>
            <person name="Muzny D."/>
            <person name="Qin X."/>
            <person name="Deng J."/>
            <person name="Jiang H."/>
            <person name="Liu Y."/>
            <person name="Qu J."/>
            <person name="Song X.-Z."/>
            <person name="Zhang L."/>
            <person name="Thornton R."/>
            <person name="Coyle M."/>
            <person name="Francisco L."/>
            <person name="Jackson L."/>
            <person name="Javaid M."/>
            <person name="Korchina V."/>
            <person name="Kovar C."/>
            <person name="Mata R."/>
            <person name="Mathew T."/>
            <person name="Ngo R."/>
            <person name="Nguyen L."/>
            <person name="Nguyen N."/>
            <person name="Okwuonu G."/>
            <person name="Ongeri F."/>
            <person name="Pham C."/>
            <person name="Simmons D."/>
            <person name="Wilczek-Boney K."/>
            <person name="Hale W."/>
            <person name="Jakkamsetti A."/>
            <person name="Pham P."/>
            <person name="Ruth R."/>
            <person name="San Lucas F."/>
            <person name="Warren J."/>
            <person name="Zhang J."/>
            <person name="Zhao Z."/>
            <person name="Zhou C."/>
            <person name="Zhu D."/>
            <person name="Lee S."/>
            <person name="Bess C."/>
            <person name="Blankenburg K."/>
            <person name="Forbes L."/>
            <person name="Fu Q."/>
            <person name="Gubbala S."/>
            <person name="Hirani K."/>
            <person name="Jayaseelan J.C."/>
            <person name="Lara F."/>
            <person name="Munidasa M."/>
            <person name="Palculict T."/>
            <person name="Patil S."/>
            <person name="Pu L.-L."/>
            <person name="Saada N."/>
            <person name="Tang L."/>
            <person name="Weissenberger G."/>
            <person name="Zhu Y."/>
            <person name="Hemphill L."/>
            <person name="Shang Y."/>
            <person name="Youmans B."/>
            <person name="Ayvaz T."/>
            <person name="Ross M."/>
            <person name="Santibanez J."/>
            <person name="Aqrawi P."/>
            <person name="Gross S."/>
            <person name="Joshi V."/>
            <person name="Fowler G."/>
            <person name="Nazareth L."/>
            <person name="Reid J."/>
            <person name="Worley K."/>
            <person name="Petrosino J."/>
            <person name="Highlander S."/>
            <person name="Gibbs R."/>
        </authorList>
    </citation>
    <scope>NUCLEOTIDE SEQUENCE [LARGE SCALE GENOMIC DNA]</scope>
    <source>
        <strain evidence="1 2">F0287</strain>
    </source>
</reference>
<dbReference type="AlphaFoldDB" id="E4MU24"/>
<proteinExistence type="predicted"/>
<name>E4MU24_CAPOC</name>